<keyword evidence="1" id="KW-0812">Transmembrane</keyword>
<sequence length="77" mass="9095">MLPLCHYIYVCVCLFFMYNILFQAYRLLLNQLKVQYIIIVPNNQDSDTMIIDHTVKCGSIVTGTFFVFWLCTPAHWI</sequence>
<evidence type="ECO:0000313" key="2">
    <source>
        <dbReference type="EMBL" id="JAH88063.1"/>
    </source>
</evidence>
<evidence type="ECO:0000256" key="1">
    <source>
        <dbReference type="SAM" id="Phobius"/>
    </source>
</evidence>
<keyword evidence="1" id="KW-1133">Transmembrane helix</keyword>
<organism evidence="2">
    <name type="scientific">Anguilla anguilla</name>
    <name type="common">European freshwater eel</name>
    <name type="synonym">Muraena anguilla</name>
    <dbReference type="NCBI Taxonomy" id="7936"/>
    <lineage>
        <taxon>Eukaryota</taxon>
        <taxon>Metazoa</taxon>
        <taxon>Chordata</taxon>
        <taxon>Craniata</taxon>
        <taxon>Vertebrata</taxon>
        <taxon>Euteleostomi</taxon>
        <taxon>Actinopterygii</taxon>
        <taxon>Neopterygii</taxon>
        <taxon>Teleostei</taxon>
        <taxon>Anguilliformes</taxon>
        <taxon>Anguillidae</taxon>
        <taxon>Anguilla</taxon>
    </lineage>
</organism>
<dbReference type="AlphaFoldDB" id="A0A0E9WEZ4"/>
<proteinExistence type="predicted"/>
<reference evidence="2" key="2">
    <citation type="journal article" date="2015" name="Fish Shellfish Immunol.">
        <title>Early steps in the European eel (Anguilla anguilla)-Vibrio vulnificus interaction in the gills: Role of the RtxA13 toxin.</title>
        <authorList>
            <person name="Callol A."/>
            <person name="Pajuelo D."/>
            <person name="Ebbesson L."/>
            <person name="Teles M."/>
            <person name="MacKenzie S."/>
            <person name="Amaro C."/>
        </authorList>
    </citation>
    <scope>NUCLEOTIDE SEQUENCE</scope>
</reference>
<accession>A0A0E9WEZ4</accession>
<feature type="transmembrane region" description="Helical" evidence="1">
    <location>
        <begin position="6"/>
        <end position="28"/>
    </location>
</feature>
<name>A0A0E9WEZ4_ANGAN</name>
<protein>
    <submittedName>
        <fullName evidence="2">Uncharacterized protein</fullName>
    </submittedName>
</protein>
<keyword evidence="1" id="KW-0472">Membrane</keyword>
<dbReference type="EMBL" id="GBXM01020514">
    <property type="protein sequence ID" value="JAH88063.1"/>
    <property type="molecule type" value="Transcribed_RNA"/>
</dbReference>
<reference evidence="2" key="1">
    <citation type="submission" date="2014-11" db="EMBL/GenBank/DDBJ databases">
        <authorList>
            <person name="Amaro Gonzalez C."/>
        </authorList>
    </citation>
    <scope>NUCLEOTIDE SEQUENCE</scope>
</reference>